<gene>
    <name evidence="2" type="ORF">Ccel01_33430</name>
</gene>
<dbReference type="InterPro" id="IPR029058">
    <property type="entry name" value="AB_hydrolase_fold"/>
</dbReference>
<organism evidence="2 3">
    <name type="scientific">Cellulosimicrobium cellulans</name>
    <name type="common">Arthrobacter luteus</name>
    <dbReference type="NCBI Taxonomy" id="1710"/>
    <lineage>
        <taxon>Bacteria</taxon>
        <taxon>Bacillati</taxon>
        <taxon>Actinomycetota</taxon>
        <taxon>Actinomycetes</taxon>
        <taxon>Micrococcales</taxon>
        <taxon>Promicromonosporaceae</taxon>
        <taxon>Cellulosimicrobium</taxon>
    </lineage>
</organism>
<evidence type="ECO:0000259" key="1">
    <source>
        <dbReference type="Pfam" id="PF12697"/>
    </source>
</evidence>
<dbReference type="Gene3D" id="3.40.50.1820">
    <property type="entry name" value="alpha/beta hydrolase"/>
    <property type="match status" value="1"/>
</dbReference>
<evidence type="ECO:0000313" key="2">
    <source>
        <dbReference type="EMBL" id="GLY58741.1"/>
    </source>
</evidence>
<proteinExistence type="predicted"/>
<evidence type="ECO:0000313" key="3">
    <source>
        <dbReference type="Proteomes" id="UP001165168"/>
    </source>
</evidence>
<dbReference type="GO" id="GO:0016020">
    <property type="term" value="C:membrane"/>
    <property type="evidence" value="ECO:0007669"/>
    <property type="project" value="TreeGrafter"/>
</dbReference>
<dbReference type="InterPro" id="IPR050266">
    <property type="entry name" value="AB_hydrolase_sf"/>
</dbReference>
<dbReference type="Proteomes" id="UP001165168">
    <property type="component" value="Unassembled WGS sequence"/>
</dbReference>
<protein>
    <submittedName>
        <fullName evidence="2">Dihydrolipoamide acetyltransferase</fullName>
    </submittedName>
</protein>
<feature type="domain" description="AB hydrolase-1" evidence="1">
    <location>
        <begin position="42"/>
        <end position="266"/>
    </location>
</feature>
<dbReference type="AlphaFoldDB" id="A0AAV5P9Y7"/>
<dbReference type="InterPro" id="IPR000073">
    <property type="entry name" value="AB_hydrolase_1"/>
</dbReference>
<sequence length="290" mass="30631">MSAASAASAAAASAGTAEARCAVGDLTAVVHVSGADAPDVVVVLVHGVGSSARAFDPVRRALLRPRALPRVAVHAVDLPGFGAAPRAPRDVSIEEHAAVVAEHVRRHVLDLPDGAPRPVVVLVGHSMGAQVVAQAMADHPREAPAGVLVGPTADRHARSAPRQALRLARDAVGERPRALATLAVDYVLRCSLPHYAVQVRHMLRHRLEDVVPRVPGRLVVVRGAHDPIAPRRWCRELALAAPRGMFREVRGRHHAMDADPEGIVAAVRDAGGLPRGLPRDLPRGLPRDLP</sequence>
<dbReference type="PANTHER" id="PTHR43798">
    <property type="entry name" value="MONOACYLGLYCEROL LIPASE"/>
    <property type="match status" value="1"/>
</dbReference>
<dbReference type="EMBL" id="BSTG01000004">
    <property type="protein sequence ID" value="GLY58741.1"/>
    <property type="molecule type" value="Genomic_DNA"/>
</dbReference>
<name>A0AAV5P9Y7_CELCE</name>
<accession>A0AAV5P9Y7</accession>
<dbReference type="PANTHER" id="PTHR43798:SF33">
    <property type="entry name" value="HYDROLASE, PUTATIVE (AFU_ORTHOLOGUE AFUA_2G14860)-RELATED"/>
    <property type="match status" value="1"/>
</dbReference>
<comment type="caution">
    <text evidence="2">The sequence shown here is derived from an EMBL/GenBank/DDBJ whole genome shotgun (WGS) entry which is preliminary data.</text>
</comment>
<dbReference type="SUPFAM" id="SSF53474">
    <property type="entry name" value="alpha/beta-Hydrolases"/>
    <property type="match status" value="1"/>
</dbReference>
<reference evidence="2" key="1">
    <citation type="submission" date="2023-03" db="EMBL/GenBank/DDBJ databases">
        <title>Cellulosimicrobium cellulans NBRC 103059.</title>
        <authorList>
            <person name="Ichikawa N."/>
            <person name="Sato H."/>
            <person name="Tonouchi N."/>
        </authorList>
    </citation>
    <scope>NUCLEOTIDE SEQUENCE</scope>
    <source>
        <strain evidence="2">NBRC 103059</strain>
    </source>
</reference>
<dbReference type="Pfam" id="PF12697">
    <property type="entry name" value="Abhydrolase_6"/>
    <property type="match status" value="1"/>
</dbReference>
<dbReference type="GO" id="GO:0003824">
    <property type="term" value="F:catalytic activity"/>
    <property type="evidence" value="ECO:0007669"/>
    <property type="project" value="UniProtKB-ARBA"/>
</dbReference>